<sequence length="93" mass="9909">MSIRLALTLLLLCASLPLAARDIRMMGANGDGGGSCQDDAVAQDDDTVRPASAKPTTHVVKPVKAKPGVRRASDSVGDIRPPRWHSFLPGMFR</sequence>
<organism evidence="2 3">
    <name type="scientific">Luteimonas notoginsengisoli</name>
    <dbReference type="NCBI Taxonomy" id="1578200"/>
    <lineage>
        <taxon>Bacteria</taxon>
        <taxon>Pseudomonadati</taxon>
        <taxon>Pseudomonadota</taxon>
        <taxon>Gammaproteobacteria</taxon>
        <taxon>Lysobacterales</taxon>
        <taxon>Lysobacteraceae</taxon>
        <taxon>Luteimonas</taxon>
    </lineage>
</organism>
<feature type="chain" id="PRO_5045652355" description="Secreted protein" evidence="1">
    <location>
        <begin position="21"/>
        <end position="93"/>
    </location>
</feature>
<proteinExistence type="predicted"/>
<evidence type="ECO:0000313" key="2">
    <source>
        <dbReference type="EMBL" id="MFC3658532.1"/>
    </source>
</evidence>
<reference evidence="3" key="1">
    <citation type="journal article" date="2019" name="Int. J. Syst. Evol. Microbiol.">
        <title>The Global Catalogue of Microorganisms (GCM) 10K type strain sequencing project: providing services to taxonomists for standard genome sequencing and annotation.</title>
        <authorList>
            <consortium name="The Broad Institute Genomics Platform"/>
            <consortium name="The Broad Institute Genome Sequencing Center for Infectious Disease"/>
            <person name="Wu L."/>
            <person name="Ma J."/>
        </authorList>
    </citation>
    <scope>NUCLEOTIDE SEQUENCE [LARGE SCALE GENOMIC DNA]</scope>
    <source>
        <strain evidence="3">KCTC 42211</strain>
    </source>
</reference>
<dbReference type="Proteomes" id="UP001595724">
    <property type="component" value="Unassembled WGS sequence"/>
</dbReference>
<gene>
    <name evidence="2" type="ORF">ACFOM9_00370</name>
</gene>
<dbReference type="EMBL" id="JBHRYF010000001">
    <property type="protein sequence ID" value="MFC3658532.1"/>
    <property type="molecule type" value="Genomic_DNA"/>
</dbReference>
<feature type="signal peptide" evidence="1">
    <location>
        <begin position="1"/>
        <end position="20"/>
    </location>
</feature>
<evidence type="ECO:0000313" key="3">
    <source>
        <dbReference type="Proteomes" id="UP001595724"/>
    </source>
</evidence>
<comment type="caution">
    <text evidence="2">The sequence shown here is derived from an EMBL/GenBank/DDBJ whole genome shotgun (WGS) entry which is preliminary data.</text>
</comment>
<keyword evidence="3" id="KW-1185">Reference proteome</keyword>
<name>A0ABV7UNL3_9GAMM</name>
<protein>
    <recommendedName>
        <fullName evidence="4">Secreted protein</fullName>
    </recommendedName>
</protein>
<evidence type="ECO:0000256" key="1">
    <source>
        <dbReference type="SAM" id="SignalP"/>
    </source>
</evidence>
<accession>A0ABV7UNL3</accession>
<dbReference type="RefSeq" id="WP_386705231.1">
    <property type="nucleotide sequence ID" value="NZ_JBHRYF010000001.1"/>
</dbReference>
<evidence type="ECO:0008006" key="4">
    <source>
        <dbReference type="Google" id="ProtNLM"/>
    </source>
</evidence>
<keyword evidence="1" id="KW-0732">Signal</keyword>